<name>A0A0U1LT53_TALIS</name>
<evidence type="ECO:0000256" key="1">
    <source>
        <dbReference type="SAM" id="MobiDB-lite"/>
    </source>
</evidence>
<feature type="region of interest" description="Disordered" evidence="1">
    <location>
        <begin position="66"/>
        <end position="107"/>
    </location>
</feature>
<dbReference type="STRING" id="28573.A0A0U1LT53"/>
<dbReference type="OrthoDB" id="5376710at2759"/>
<dbReference type="EMBL" id="CVMT01000002">
    <property type="protein sequence ID" value="CRG86292.1"/>
    <property type="molecule type" value="Genomic_DNA"/>
</dbReference>
<feature type="compositionally biased region" description="Acidic residues" evidence="1">
    <location>
        <begin position="527"/>
        <end position="541"/>
    </location>
</feature>
<feature type="region of interest" description="Disordered" evidence="1">
    <location>
        <begin position="128"/>
        <end position="201"/>
    </location>
</feature>
<accession>A0A0U1LT53</accession>
<sequence>MSFAFLQKKNNKGAVPGTLAEGEQNGMKHSLVKFKSSKQLKQLKQNNAQKRSADLSRIKLERRFSQSETALARLPLNRSTSEEGPVAPNSQTDNLARHKTVVADKQDRAVSPLSPYVLDDAGPNLSPLAIEMPEFGPSFGMEEVLNDPGPDASQSQPRPSQQPASTSSTPDTWDRHSSYYSPASSTSSLSDFSTGNTPVDKSTTHLQQAFVVAKPAKAGVLDKKPTFDRPLSPPSRPPPKHPLRNKANTSADLKNKPLPRVPSQPTITVPKEIPPREPSHIAHLMSRYSSSAPTGESDESPIDKFFGPRLSADDDKKTVSPANYDDLESELDRIIGESRQVQTATSPRPPVEDEDEHIDVVAPLNVGAGGRKSTSTSTSSSSTKQARPGRSRASTAGSFSLFPPTTNTKTVTPRPPPQPQPSPPTHTRLESTSSAESDASALASMDSSAQRSVSTKTVGRKLRYSLRLPPNLRRQKTCLVQPPRVEPADHTSVLVTLEDDQAALAKSTERYIDAEIAKALDVAIEEQGELEDSGSEGDDDDNNKKPAHNSHHNETDEWSTIYPLKAVKKLGIPLMSSSHIPRLSSSDNEKALRLQLPKLNTAAPNTLAHSQIIPQPPPAAASVKSYPETPDDVGLHTRSFIMDSPPVQSPIDEKDEEQQEANPPRDDAMPHSDKIFISLNRMETVTEEMSPRAQEVPLMLGQSSESRNLQPQPLYELDGNGSTPIVASPRPFENVNLPMPSGMPEKVVVALMMNVSNLDQLFNYALLNKQFYCVFKRNELSFIKNALFQMSPPAWELREMSPPWTEELQSIQDPDATVPEYTPTSYLRHYGRDMINLAKLKSLILARCGTFVRPETVGGLAGSDELRADEIDEAFWRIWTFCRIFGCGKNREADVKGQMDWLNGGVVANGNKAGATVFMPEPSFSMNNVLFDPPAGFGIGNGEGLTHGQLYDMMEIWNCLSVLVQVMHGESKEARQAGVFDGMDISPGDISKEDCMLEEWTSYILTLGPSALVALSSVCPNDSAQATFAKAKQMGLTKWEPPEPGSSRQAFLREAIARTYETRIAPQQNATAQQQQQQQSSNGGSPVRRNNPTPTSEPRASYSMSQNAREPGRRPDLAIMNEDDTLSQFYNNDNSYHVHTNHRNHNNHNNYHNNHVPPYTAPNHEPLPVSHGPPPRYSALSTFVDPVDKAIATMVNDLGFSEHDAKWALKITDTGDMLDTEAAIRLLTKERKKRSKGKVSQLWRTGSNNNSGDEGGPENLVDSLVNAPKHSSGAGWRWA</sequence>
<feature type="compositionally biased region" description="Polar residues" evidence="1">
    <location>
        <begin position="392"/>
        <end position="411"/>
    </location>
</feature>
<feature type="compositionally biased region" description="Low complexity" evidence="1">
    <location>
        <begin position="430"/>
        <end position="449"/>
    </location>
</feature>
<feature type="region of interest" description="Disordered" evidence="1">
    <location>
        <begin position="634"/>
        <end position="671"/>
    </location>
</feature>
<feature type="region of interest" description="Disordered" evidence="1">
    <location>
        <begin position="1231"/>
        <end position="1279"/>
    </location>
</feature>
<feature type="region of interest" description="Disordered" evidence="1">
    <location>
        <begin position="214"/>
        <end position="484"/>
    </location>
</feature>
<dbReference type="AlphaFoldDB" id="A0A0U1LT53"/>
<evidence type="ECO:0000313" key="3">
    <source>
        <dbReference type="Proteomes" id="UP000054383"/>
    </source>
</evidence>
<feature type="compositionally biased region" description="Polar residues" evidence="1">
    <location>
        <begin position="1242"/>
        <end position="1252"/>
    </location>
</feature>
<feature type="region of interest" description="Disordered" evidence="1">
    <location>
        <begin position="1"/>
        <end position="28"/>
    </location>
</feature>
<proteinExistence type="predicted"/>
<feature type="compositionally biased region" description="Low complexity" evidence="1">
    <location>
        <begin position="178"/>
        <end position="193"/>
    </location>
</feature>
<protein>
    <submittedName>
        <fullName evidence="2">Uncharacterized protein</fullName>
    </submittedName>
</protein>
<gene>
    <name evidence="2" type="ORF">PISL3812_03297</name>
</gene>
<reference evidence="2 3" key="1">
    <citation type="submission" date="2015-04" db="EMBL/GenBank/DDBJ databases">
        <authorList>
            <person name="Syromyatnikov M.Y."/>
            <person name="Popov V.N."/>
        </authorList>
    </citation>
    <scope>NUCLEOTIDE SEQUENCE [LARGE SCALE GENOMIC DNA]</scope>
    <source>
        <strain evidence="2">WF-38-12</strain>
    </source>
</reference>
<feature type="region of interest" description="Disordered" evidence="1">
    <location>
        <begin position="1066"/>
        <end position="1116"/>
    </location>
</feature>
<feature type="compositionally biased region" description="Polar residues" evidence="1">
    <location>
        <begin position="1088"/>
        <end position="1108"/>
    </location>
</feature>
<organism evidence="2 3">
    <name type="scientific">Talaromyces islandicus</name>
    <name type="common">Penicillium islandicum</name>
    <dbReference type="NCBI Taxonomy" id="28573"/>
    <lineage>
        <taxon>Eukaryota</taxon>
        <taxon>Fungi</taxon>
        <taxon>Dikarya</taxon>
        <taxon>Ascomycota</taxon>
        <taxon>Pezizomycotina</taxon>
        <taxon>Eurotiomycetes</taxon>
        <taxon>Eurotiomycetidae</taxon>
        <taxon>Eurotiales</taxon>
        <taxon>Trichocomaceae</taxon>
        <taxon>Talaromyces</taxon>
        <taxon>Talaromyces sect. Islandici</taxon>
    </lineage>
</organism>
<feature type="compositionally biased region" description="Low complexity" evidence="1">
    <location>
        <begin position="373"/>
        <end position="383"/>
    </location>
</feature>
<feature type="compositionally biased region" description="Pro residues" evidence="1">
    <location>
        <begin position="413"/>
        <end position="424"/>
    </location>
</feature>
<keyword evidence="3" id="KW-1185">Reference proteome</keyword>
<feature type="compositionally biased region" description="Low complexity" evidence="1">
    <location>
        <begin position="1067"/>
        <end position="1082"/>
    </location>
</feature>
<feature type="region of interest" description="Disordered" evidence="1">
    <location>
        <begin position="1128"/>
        <end position="1155"/>
    </location>
</feature>
<feature type="region of interest" description="Disordered" evidence="1">
    <location>
        <begin position="527"/>
        <end position="556"/>
    </location>
</feature>
<feature type="compositionally biased region" description="Low complexity" evidence="1">
    <location>
        <begin position="152"/>
        <end position="170"/>
    </location>
</feature>
<evidence type="ECO:0000313" key="2">
    <source>
        <dbReference type="EMBL" id="CRG86292.1"/>
    </source>
</evidence>
<dbReference type="OMA" id="ENEWSTM"/>
<dbReference type="Proteomes" id="UP000054383">
    <property type="component" value="Unassembled WGS sequence"/>
</dbReference>